<dbReference type="RefSeq" id="WP_014796337.1">
    <property type="nucleotide sequence ID" value="NC_018018.1"/>
</dbReference>
<organism evidence="2 3">
    <name type="scientific">Bernardetia litoralis (strain ATCC 23117 / DSM 6794 / NBRC 15988 / NCIMB 1366 / Fx l1 / Sio-4)</name>
    <name type="common">Flexibacter litoralis</name>
    <dbReference type="NCBI Taxonomy" id="880071"/>
    <lineage>
        <taxon>Bacteria</taxon>
        <taxon>Pseudomonadati</taxon>
        <taxon>Bacteroidota</taxon>
        <taxon>Cytophagia</taxon>
        <taxon>Cytophagales</taxon>
        <taxon>Bernardetiaceae</taxon>
        <taxon>Bernardetia</taxon>
    </lineage>
</organism>
<proteinExistence type="predicted"/>
<evidence type="ECO:0000313" key="3">
    <source>
        <dbReference type="Proteomes" id="UP000006054"/>
    </source>
</evidence>
<name>I4AFZ2_BERLS</name>
<evidence type="ECO:0000256" key="1">
    <source>
        <dbReference type="SAM" id="Phobius"/>
    </source>
</evidence>
<evidence type="ECO:0000313" key="2">
    <source>
        <dbReference type="EMBL" id="AFM02877.1"/>
    </source>
</evidence>
<feature type="transmembrane region" description="Helical" evidence="1">
    <location>
        <begin position="136"/>
        <end position="158"/>
    </location>
</feature>
<accession>I4AFZ2</accession>
<keyword evidence="3" id="KW-1185">Reference proteome</keyword>
<reference evidence="3" key="1">
    <citation type="submission" date="2012-06" db="EMBL/GenBank/DDBJ databases">
        <title>The complete genome of Flexibacter litoralis DSM 6794.</title>
        <authorList>
            <person name="Lucas S."/>
            <person name="Copeland A."/>
            <person name="Lapidus A."/>
            <person name="Glavina del Rio T."/>
            <person name="Dalin E."/>
            <person name="Tice H."/>
            <person name="Bruce D."/>
            <person name="Goodwin L."/>
            <person name="Pitluck S."/>
            <person name="Peters L."/>
            <person name="Ovchinnikova G."/>
            <person name="Lu M."/>
            <person name="Kyrpides N."/>
            <person name="Mavromatis K."/>
            <person name="Ivanova N."/>
            <person name="Brettin T."/>
            <person name="Detter J.C."/>
            <person name="Han C."/>
            <person name="Larimer F."/>
            <person name="Land M."/>
            <person name="Hauser L."/>
            <person name="Markowitz V."/>
            <person name="Cheng J.-F."/>
            <person name="Hugenholtz P."/>
            <person name="Woyke T."/>
            <person name="Wu D."/>
            <person name="Spring S."/>
            <person name="Lang E."/>
            <person name="Kopitz M."/>
            <person name="Brambilla E."/>
            <person name="Klenk H.-P."/>
            <person name="Eisen J.A."/>
        </authorList>
    </citation>
    <scope>NUCLEOTIDE SEQUENCE [LARGE SCALE GENOMIC DNA]</scope>
    <source>
        <strain evidence="3">ATCC 23117 / DSM 6794 / NBRC 15988 / NCIMB 1366 / Sio-4</strain>
    </source>
</reference>
<protein>
    <recommendedName>
        <fullName evidence="4">DUF3592 domain-containing protein</fullName>
    </recommendedName>
</protein>
<dbReference type="KEGG" id="fli:Fleli_0401"/>
<gene>
    <name evidence="2" type="ordered locus">Fleli_0401</name>
</gene>
<dbReference type="AlphaFoldDB" id="I4AFZ2"/>
<keyword evidence="1" id="KW-1133">Transmembrane helix</keyword>
<sequence length="167" mass="19267">MKKYIANIAKYSILILMLFIFFKTISNDIPSSKLINEGIFIIAEITKIEESGNIYPVYEYTFKIREDYYTSTSLNNSNIDMKLGDKFWTLVLKEDPQNSTCLVYKGKINNMIKETEIDRSINMGKIILGSNYSLPLFLLVIAFILFPYLISTLFRVVLPRSAESSEK</sequence>
<evidence type="ECO:0008006" key="4">
    <source>
        <dbReference type="Google" id="ProtNLM"/>
    </source>
</evidence>
<dbReference type="HOGENOM" id="CLU_1592110_0_0_10"/>
<keyword evidence="1" id="KW-0472">Membrane</keyword>
<dbReference type="Proteomes" id="UP000006054">
    <property type="component" value="Chromosome"/>
</dbReference>
<keyword evidence="1" id="KW-0812">Transmembrane</keyword>
<dbReference type="EMBL" id="CP003345">
    <property type="protein sequence ID" value="AFM02877.1"/>
    <property type="molecule type" value="Genomic_DNA"/>
</dbReference>